<reference evidence="2 3" key="1">
    <citation type="submission" date="2024-10" db="EMBL/GenBank/DDBJ databases">
        <title>Updated reference genomes for cyclostephanoid diatoms.</title>
        <authorList>
            <person name="Roberts W.R."/>
            <person name="Alverson A.J."/>
        </authorList>
    </citation>
    <scope>NUCLEOTIDE SEQUENCE [LARGE SCALE GENOMIC DNA]</scope>
    <source>
        <strain evidence="2 3">AJA276-08</strain>
    </source>
</reference>
<proteinExistence type="predicted"/>
<feature type="region of interest" description="Disordered" evidence="1">
    <location>
        <begin position="406"/>
        <end position="431"/>
    </location>
</feature>
<evidence type="ECO:0000313" key="3">
    <source>
        <dbReference type="Proteomes" id="UP001530315"/>
    </source>
</evidence>
<feature type="compositionally biased region" description="Low complexity" evidence="1">
    <location>
        <begin position="29"/>
        <end position="40"/>
    </location>
</feature>
<accession>A0ABD3MKD8</accession>
<name>A0ABD3MKD8_9STRA</name>
<keyword evidence="3" id="KW-1185">Reference proteome</keyword>
<evidence type="ECO:0000313" key="2">
    <source>
        <dbReference type="EMBL" id="KAL3764540.1"/>
    </source>
</evidence>
<feature type="compositionally biased region" description="Low complexity" evidence="1">
    <location>
        <begin position="71"/>
        <end position="81"/>
    </location>
</feature>
<feature type="region of interest" description="Disordered" evidence="1">
    <location>
        <begin position="1"/>
        <end position="158"/>
    </location>
</feature>
<feature type="compositionally biased region" description="Polar residues" evidence="1">
    <location>
        <begin position="89"/>
        <end position="98"/>
    </location>
</feature>
<feature type="compositionally biased region" description="Low complexity" evidence="1">
    <location>
        <begin position="288"/>
        <end position="307"/>
    </location>
</feature>
<organism evidence="2 3">
    <name type="scientific">Stephanodiscus triporus</name>
    <dbReference type="NCBI Taxonomy" id="2934178"/>
    <lineage>
        <taxon>Eukaryota</taxon>
        <taxon>Sar</taxon>
        <taxon>Stramenopiles</taxon>
        <taxon>Ochrophyta</taxon>
        <taxon>Bacillariophyta</taxon>
        <taxon>Coscinodiscophyceae</taxon>
        <taxon>Thalassiosirophycidae</taxon>
        <taxon>Stephanodiscales</taxon>
        <taxon>Stephanodiscaceae</taxon>
        <taxon>Stephanodiscus</taxon>
    </lineage>
</organism>
<feature type="compositionally biased region" description="Low complexity" evidence="1">
    <location>
        <begin position="222"/>
        <end position="231"/>
    </location>
</feature>
<dbReference type="AlphaFoldDB" id="A0ABD3MKD8"/>
<feature type="compositionally biased region" description="Basic and acidic residues" evidence="1">
    <location>
        <begin position="406"/>
        <end position="426"/>
    </location>
</feature>
<comment type="caution">
    <text evidence="2">The sequence shown here is derived from an EMBL/GenBank/DDBJ whole genome shotgun (WGS) entry which is preliminary data.</text>
</comment>
<feature type="compositionally biased region" description="Basic and acidic residues" evidence="1">
    <location>
        <begin position="270"/>
        <end position="281"/>
    </location>
</feature>
<gene>
    <name evidence="2" type="ORF">ACHAW5_004804</name>
</gene>
<feature type="region of interest" description="Disordered" evidence="1">
    <location>
        <begin position="269"/>
        <end position="353"/>
    </location>
</feature>
<feature type="compositionally biased region" description="Basic and acidic residues" evidence="1">
    <location>
        <begin position="108"/>
        <end position="120"/>
    </location>
</feature>
<dbReference type="Proteomes" id="UP001530315">
    <property type="component" value="Unassembled WGS sequence"/>
</dbReference>
<evidence type="ECO:0000256" key="1">
    <source>
        <dbReference type="SAM" id="MobiDB-lite"/>
    </source>
</evidence>
<sequence>MRADPSKPRRASHPTTSFVSTGRRRRSLRLVAARRSTAAETARDDDPSAGEEEEGGRQAALTSSGGRTGKRSSSSPSYSSPAATEENESNVIGRTTTSRYEKKRRMRRDAFDLSARRRDLAVGTGREEEDAADAAGRDRAARRAQTLATSAPSCPHSGDAAIERIRTEFALCAAPLDAVLAEIAIEEAAHETPSSPRRPTSADAESDATFDGAAGADRTRRSTPSSSSSFRIGMSEGGRAELSRALEEIALDAAAAVVDVDVVVAAGRSTPEDDDRRVDHPKVRRPLSSGRKGTRSSSSPPSATTGGEENETNGIPTPTTRKRTSSSRSDNGRRRRRRRRDTFDLSSGRRGLAVGARRTTGLSVLVDDGVVATEASASNGVDDREYVTPKAGSVEVDVDAMFERISRTLDGDDGDGRSKEGRRHDDDGEGAIDEEFVGAEDDSAEAAMRNLDRLTSVIIEERMEVLFPDKMRQVHRYPCVSARIFAAMSAVYDDQANFSPLLKFFASLVDAEIVSLSSKDEGEVLFINKRVCFSGFDYSSTTTAVGAVVGQGGGDLGPSVEALEVVLRSALELTRPVHYLDVAIRCLRRMSSRIDACDACAGTMVGYFPSARFRKGMDHYADELNDVKRFLASRRDDRPCGEHAGVRYRLNDFIGRTIRYHLRESLNSIPANAVDFNVDKCAERWGRAVDDRSISSILNFALEKVHELATFQTETFERGVQDMPVFFAREASARVHSMSRDDLKRMDKFTFESLVMDVTEARAFLFGARACKFVHDLLNCSAVREHIDASGGWAAVEAMASTFYKLNLHESSENGHFVQLRVMLEDFVCKVEGTVQRSELCIRRLQGKLNFKTKSAFVHTLKMHLAEEKGEYFPLVVAQ</sequence>
<dbReference type="EMBL" id="JALLAZ020001770">
    <property type="protein sequence ID" value="KAL3764540.1"/>
    <property type="molecule type" value="Genomic_DNA"/>
</dbReference>
<protein>
    <submittedName>
        <fullName evidence="2">Uncharacterized protein</fullName>
    </submittedName>
</protein>
<feature type="region of interest" description="Disordered" evidence="1">
    <location>
        <begin position="187"/>
        <end position="235"/>
    </location>
</feature>